<keyword evidence="2" id="KW-1185">Reference proteome</keyword>
<organism evidence="1 2">
    <name type="scientific">Ktedonobacter racemifer DSM 44963</name>
    <dbReference type="NCBI Taxonomy" id="485913"/>
    <lineage>
        <taxon>Bacteria</taxon>
        <taxon>Bacillati</taxon>
        <taxon>Chloroflexota</taxon>
        <taxon>Ktedonobacteria</taxon>
        <taxon>Ktedonobacterales</taxon>
        <taxon>Ktedonobacteraceae</taxon>
        <taxon>Ktedonobacter</taxon>
    </lineage>
</organism>
<dbReference type="Proteomes" id="UP000004508">
    <property type="component" value="Unassembled WGS sequence"/>
</dbReference>
<protein>
    <submittedName>
        <fullName evidence="1">Uncharacterized protein</fullName>
    </submittedName>
</protein>
<dbReference type="RefSeq" id="WP_007923260.1">
    <property type="nucleotide sequence ID" value="NZ_ADVG01000005.1"/>
</dbReference>
<evidence type="ECO:0000313" key="1">
    <source>
        <dbReference type="EMBL" id="EFH80583.1"/>
    </source>
</evidence>
<accession>D6U6H2</accession>
<dbReference type="OrthoDB" id="163906at2"/>
<dbReference type="InParanoid" id="D6U6H2"/>
<sequence>MEARLVGLKQVPSITEVASRGNELLGKEAPGNPSYIVVKITHVQVLQQHGGYDALLLVEVDQQEPLNLKAADEEAIVELTSTIDTPEEKA</sequence>
<comment type="caution">
    <text evidence="1">The sequence shown here is derived from an EMBL/GenBank/DDBJ whole genome shotgun (WGS) entry which is preliminary data.</text>
</comment>
<dbReference type="STRING" id="485913.Krac_1198"/>
<dbReference type="AlphaFoldDB" id="D6U6H2"/>
<reference evidence="1 2" key="1">
    <citation type="journal article" date="2011" name="Stand. Genomic Sci.">
        <title>Non-contiguous finished genome sequence and contextual data of the filamentous soil bacterium Ktedonobacter racemifer type strain (SOSP1-21).</title>
        <authorList>
            <person name="Chang Y.J."/>
            <person name="Land M."/>
            <person name="Hauser L."/>
            <person name="Chertkov O."/>
            <person name="Del Rio T.G."/>
            <person name="Nolan M."/>
            <person name="Copeland A."/>
            <person name="Tice H."/>
            <person name="Cheng J.F."/>
            <person name="Lucas S."/>
            <person name="Han C."/>
            <person name="Goodwin L."/>
            <person name="Pitluck S."/>
            <person name="Ivanova N."/>
            <person name="Ovchinikova G."/>
            <person name="Pati A."/>
            <person name="Chen A."/>
            <person name="Palaniappan K."/>
            <person name="Mavromatis K."/>
            <person name="Liolios K."/>
            <person name="Brettin T."/>
            <person name="Fiebig A."/>
            <person name="Rohde M."/>
            <person name="Abt B."/>
            <person name="Goker M."/>
            <person name="Detter J.C."/>
            <person name="Woyke T."/>
            <person name="Bristow J."/>
            <person name="Eisen J.A."/>
            <person name="Markowitz V."/>
            <person name="Hugenholtz P."/>
            <person name="Kyrpides N.C."/>
            <person name="Klenk H.P."/>
            <person name="Lapidus A."/>
        </authorList>
    </citation>
    <scope>NUCLEOTIDE SEQUENCE [LARGE SCALE GENOMIC DNA]</scope>
    <source>
        <strain evidence="2">DSM 44963</strain>
    </source>
</reference>
<dbReference type="EMBL" id="ADVG01000005">
    <property type="protein sequence ID" value="EFH80583.1"/>
    <property type="molecule type" value="Genomic_DNA"/>
</dbReference>
<proteinExistence type="predicted"/>
<evidence type="ECO:0000313" key="2">
    <source>
        <dbReference type="Proteomes" id="UP000004508"/>
    </source>
</evidence>
<name>D6U6H2_KTERA</name>
<gene>
    <name evidence="1" type="ORF">Krac_1198</name>
</gene>